<keyword evidence="2" id="KW-0808">Transferase</keyword>
<reference evidence="3 4" key="1">
    <citation type="submission" date="2018-02" db="EMBL/GenBank/DDBJ databases">
        <title>Complete genome sequencing of Faecalibacterium prausnitzii strains isolated from the human gut.</title>
        <authorList>
            <person name="Fitzgerald B.C."/>
            <person name="Shkoporov A.N."/>
            <person name="Ross P.R."/>
            <person name="Hill C."/>
        </authorList>
    </citation>
    <scope>NUCLEOTIDE SEQUENCE [LARGE SCALE GENOMIC DNA]</scope>
    <source>
        <strain evidence="3 4">APC942/18-1</strain>
    </source>
</reference>
<name>A0AAX1QID6_9FIRM</name>
<dbReference type="PANTHER" id="PTHR34136:SF1">
    <property type="entry name" value="UDP-N-ACETYL-D-MANNOSAMINURONIC ACID TRANSFERASE"/>
    <property type="match status" value="1"/>
</dbReference>
<dbReference type="EMBL" id="PRLA01000012">
    <property type="protein sequence ID" value="RAW47918.1"/>
    <property type="molecule type" value="Genomic_DNA"/>
</dbReference>
<evidence type="ECO:0000313" key="4">
    <source>
        <dbReference type="Proteomes" id="UP000250997"/>
    </source>
</evidence>
<dbReference type="NCBIfam" id="TIGR00696">
    <property type="entry name" value="wecG_tagA_cpsF"/>
    <property type="match status" value="1"/>
</dbReference>
<dbReference type="CDD" id="cd06533">
    <property type="entry name" value="Glyco_transf_WecG_TagA"/>
    <property type="match status" value="1"/>
</dbReference>
<dbReference type="GO" id="GO:0016758">
    <property type="term" value="F:hexosyltransferase activity"/>
    <property type="evidence" value="ECO:0007669"/>
    <property type="project" value="TreeGrafter"/>
</dbReference>
<dbReference type="Pfam" id="PF03808">
    <property type="entry name" value="Glyco_tran_WecG"/>
    <property type="match status" value="1"/>
</dbReference>
<gene>
    <name evidence="3" type="ORF">C4N27_12810</name>
</gene>
<dbReference type="InterPro" id="IPR004629">
    <property type="entry name" value="WecG_TagA_CpsF"/>
</dbReference>
<dbReference type="PANTHER" id="PTHR34136">
    <property type="match status" value="1"/>
</dbReference>
<dbReference type="RefSeq" id="WP_158394701.1">
    <property type="nucleotide sequence ID" value="NZ_CP026548.1"/>
</dbReference>
<evidence type="ECO:0000256" key="1">
    <source>
        <dbReference type="ARBA" id="ARBA00022676"/>
    </source>
</evidence>
<accession>A0AAX1QID6</accession>
<dbReference type="Proteomes" id="UP000250997">
    <property type="component" value="Unassembled WGS sequence"/>
</dbReference>
<proteinExistence type="predicted"/>
<dbReference type="AlphaFoldDB" id="A0AAX1QID6"/>
<protein>
    <submittedName>
        <fullName evidence="3">Glycosyltransferase</fullName>
    </submittedName>
</protein>
<sequence length="249" mass="28270">MEKTKLLNTYVNNVTLKEAVEFLLQKIRQQTPAYVVEVNVDVVVKMEQDTVLRKITNDADLTLVDGQPLIWLAKLYGRPLKMKVSGSDLVPTLLECAAKEGRSVFVLGGKEDAAHKAAENIKARYPGLVVVGALSPSMGFEKKPEEVAYIRETLQKVKPDILLACFGCPKQEKWVSEHYRDCASGVTLCAGATVDFLAGNVKRAPKVFSENGLEWFYRFVKEPKRLFRRYFVDDMQIFCLAWKYRKEQQ</sequence>
<comment type="caution">
    <text evidence="3">The sequence shown here is derived from an EMBL/GenBank/DDBJ whole genome shotgun (WGS) entry which is preliminary data.</text>
</comment>
<keyword evidence="1" id="KW-0328">Glycosyltransferase</keyword>
<organism evidence="3 4">
    <name type="scientific">Faecalibacterium prausnitzii</name>
    <dbReference type="NCBI Taxonomy" id="853"/>
    <lineage>
        <taxon>Bacteria</taxon>
        <taxon>Bacillati</taxon>
        <taxon>Bacillota</taxon>
        <taxon>Clostridia</taxon>
        <taxon>Eubacteriales</taxon>
        <taxon>Oscillospiraceae</taxon>
        <taxon>Faecalibacterium</taxon>
    </lineage>
</organism>
<evidence type="ECO:0000313" key="3">
    <source>
        <dbReference type="EMBL" id="RAW47918.1"/>
    </source>
</evidence>
<evidence type="ECO:0000256" key="2">
    <source>
        <dbReference type="ARBA" id="ARBA00022679"/>
    </source>
</evidence>